<evidence type="ECO:0000313" key="5">
    <source>
        <dbReference type="Proteomes" id="UP001597128"/>
    </source>
</evidence>
<keyword evidence="2" id="KW-0812">Transmembrane</keyword>
<evidence type="ECO:0000256" key="2">
    <source>
        <dbReference type="SAM" id="Phobius"/>
    </source>
</evidence>
<sequence>MPAIPAFLKTYWPRPVTGSLRDHARAALGAGLGILATGLLAHAALPDDLLAAIFLIAPMGASAVILFCLPSSPLAQPWSILAGNTVAALCGVFFAHLLPGELAYAAALAMLSAISLMFALRCLHPPSGAVALTAVLGGESIFQLGYGFIWWPVLANSVLLVLSAWLYHTLTGYRYPAVQIDSKPSSPGHMNYQFGFRQEDLQAALGQFHEVLDISPDSLQALLQQTELIAYHRKLEEIECRHVMRPVTDTLQFGDTLEDAWKTLSQQSEPAITVINKAGLVIGLLSVADFMRHAKPEKFNLVAPALKKLIRWSPTTHSNKPEVVGQIMSTPVITILQDMHLMHTIPLMTSHHLQLVPVVDQHNKLVGILTQTDIIRALYR</sequence>
<name>A0ABW3F8Z2_9PROT</name>
<dbReference type="InterPro" id="IPR007065">
    <property type="entry name" value="HPP"/>
</dbReference>
<dbReference type="RefSeq" id="WP_379057122.1">
    <property type="nucleotide sequence ID" value="NZ_JBHTKB010000001.1"/>
</dbReference>
<keyword evidence="1" id="KW-0129">CBS domain</keyword>
<dbReference type="Gene3D" id="3.10.580.10">
    <property type="entry name" value="CBS-domain"/>
    <property type="match status" value="1"/>
</dbReference>
<feature type="transmembrane region" description="Helical" evidence="2">
    <location>
        <begin position="144"/>
        <end position="167"/>
    </location>
</feature>
<accession>A0ABW3F8Z2</accession>
<feature type="domain" description="CBS" evidence="3">
    <location>
        <begin position="328"/>
        <end position="380"/>
    </location>
</feature>
<dbReference type="InterPro" id="IPR058581">
    <property type="entry name" value="TM_HPP"/>
</dbReference>
<dbReference type="InterPro" id="IPR000644">
    <property type="entry name" value="CBS_dom"/>
</dbReference>
<evidence type="ECO:0000259" key="3">
    <source>
        <dbReference type="PROSITE" id="PS51371"/>
    </source>
</evidence>
<feature type="transmembrane region" description="Helical" evidence="2">
    <location>
        <begin position="49"/>
        <end position="69"/>
    </location>
</feature>
<dbReference type="Pfam" id="PF00571">
    <property type="entry name" value="CBS"/>
    <property type="match status" value="1"/>
</dbReference>
<dbReference type="PANTHER" id="PTHR33741">
    <property type="entry name" value="TRANSMEMBRANE PROTEIN DDB_G0269096-RELATED"/>
    <property type="match status" value="1"/>
</dbReference>
<dbReference type="SUPFAM" id="SSF54631">
    <property type="entry name" value="CBS-domain pair"/>
    <property type="match status" value="1"/>
</dbReference>
<evidence type="ECO:0000256" key="1">
    <source>
        <dbReference type="PROSITE-ProRule" id="PRU00703"/>
    </source>
</evidence>
<dbReference type="PANTHER" id="PTHR33741:SF5">
    <property type="entry name" value="TRANSMEMBRANE PROTEIN DDB_G0269096-RELATED"/>
    <property type="match status" value="1"/>
</dbReference>
<dbReference type="InterPro" id="IPR046342">
    <property type="entry name" value="CBS_dom_sf"/>
</dbReference>
<organism evidence="4 5">
    <name type="scientific">Methylophilus luteus</name>
    <dbReference type="NCBI Taxonomy" id="640108"/>
    <lineage>
        <taxon>Bacteria</taxon>
        <taxon>Pseudomonadati</taxon>
        <taxon>Pseudomonadota</taxon>
        <taxon>Betaproteobacteria</taxon>
        <taxon>Nitrosomonadales</taxon>
        <taxon>Methylophilaceae</taxon>
        <taxon>Methylophilus</taxon>
    </lineage>
</organism>
<dbReference type="PROSITE" id="PS51371">
    <property type="entry name" value="CBS"/>
    <property type="match status" value="1"/>
</dbReference>
<dbReference type="Pfam" id="PF04982">
    <property type="entry name" value="TM_HPP"/>
    <property type="match status" value="1"/>
</dbReference>
<dbReference type="CDD" id="cd04600">
    <property type="entry name" value="CBS_pair_HPP_assoc"/>
    <property type="match status" value="1"/>
</dbReference>
<protein>
    <submittedName>
        <fullName evidence="4">HPP family protein</fullName>
    </submittedName>
</protein>
<keyword evidence="2" id="KW-0472">Membrane</keyword>
<keyword evidence="2" id="KW-1133">Transmembrane helix</keyword>
<feature type="transmembrane region" description="Helical" evidence="2">
    <location>
        <begin position="24"/>
        <end position="43"/>
    </location>
</feature>
<feature type="transmembrane region" description="Helical" evidence="2">
    <location>
        <begin position="81"/>
        <end position="98"/>
    </location>
</feature>
<gene>
    <name evidence="4" type="ORF">ACFQ1Z_09385</name>
</gene>
<evidence type="ECO:0000313" key="4">
    <source>
        <dbReference type="EMBL" id="MFD0913755.1"/>
    </source>
</evidence>
<proteinExistence type="predicted"/>
<reference evidence="5" key="1">
    <citation type="journal article" date="2019" name="Int. J. Syst. Evol. Microbiol.">
        <title>The Global Catalogue of Microorganisms (GCM) 10K type strain sequencing project: providing services to taxonomists for standard genome sequencing and annotation.</title>
        <authorList>
            <consortium name="The Broad Institute Genomics Platform"/>
            <consortium name="The Broad Institute Genome Sequencing Center for Infectious Disease"/>
            <person name="Wu L."/>
            <person name="Ma J."/>
        </authorList>
    </citation>
    <scope>NUCLEOTIDE SEQUENCE [LARGE SCALE GENOMIC DNA]</scope>
    <source>
        <strain evidence="5">CCUG 58412</strain>
    </source>
</reference>
<comment type="caution">
    <text evidence="4">The sequence shown here is derived from an EMBL/GenBank/DDBJ whole genome shotgun (WGS) entry which is preliminary data.</text>
</comment>
<feature type="transmembrane region" description="Helical" evidence="2">
    <location>
        <begin position="104"/>
        <end position="123"/>
    </location>
</feature>
<dbReference type="Proteomes" id="UP001597128">
    <property type="component" value="Unassembled WGS sequence"/>
</dbReference>
<dbReference type="SMART" id="SM00116">
    <property type="entry name" value="CBS"/>
    <property type="match status" value="1"/>
</dbReference>
<dbReference type="EMBL" id="JBHTKB010000001">
    <property type="protein sequence ID" value="MFD0913755.1"/>
    <property type="molecule type" value="Genomic_DNA"/>
</dbReference>
<keyword evidence="5" id="KW-1185">Reference proteome</keyword>